<reference evidence="1 2" key="1">
    <citation type="submission" date="2022-10" db="EMBL/GenBank/DDBJ databases">
        <title>Comparative genomics and taxonomic characterization of three novel marine species of genus Reichenbachiella exhibiting antioxidant and polysaccharide degradation activities.</title>
        <authorList>
            <person name="Muhammad N."/>
            <person name="Lee Y.-J."/>
            <person name="Ko J."/>
            <person name="Kim S.-G."/>
        </authorList>
    </citation>
    <scope>NUCLEOTIDE SEQUENCE [LARGE SCALE GENOMIC DNA]</scope>
    <source>
        <strain evidence="1 2">ABR2-5</strain>
    </source>
</reference>
<proteinExistence type="predicted"/>
<evidence type="ECO:0000313" key="1">
    <source>
        <dbReference type="EMBL" id="MCV9386616.1"/>
    </source>
</evidence>
<gene>
    <name evidence="1" type="ORF">N7U62_08080</name>
</gene>
<dbReference type="EMBL" id="JAOYOD010000001">
    <property type="protein sequence ID" value="MCV9386616.1"/>
    <property type="molecule type" value="Genomic_DNA"/>
</dbReference>
<organism evidence="1 2">
    <name type="scientific">Reichenbachiella ulvae</name>
    <dbReference type="NCBI Taxonomy" id="2980104"/>
    <lineage>
        <taxon>Bacteria</taxon>
        <taxon>Pseudomonadati</taxon>
        <taxon>Bacteroidota</taxon>
        <taxon>Cytophagia</taxon>
        <taxon>Cytophagales</taxon>
        <taxon>Reichenbachiellaceae</taxon>
        <taxon>Reichenbachiella</taxon>
    </lineage>
</organism>
<comment type="caution">
    <text evidence="1">The sequence shown here is derived from an EMBL/GenBank/DDBJ whole genome shotgun (WGS) entry which is preliminary data.</text>
</comment>
<protein>
    <submittedName>
        <fullName evidence="1">Uncharacterized protein</fullName>
    </submittedName>
</protein>
<evidence type="ECO:0000313" key="2">
    <source>
        <dbReference type="Proteomes" id="UP001300692"/>
    </source>
</evidence>
<dbReference type="RefSeq" id="WP_264137428.1">
    <property type="nucleotide sequence ID" value="NZ_JAOYOD010000001.1"/>
</dbReference>
<dbReference type="Proteomes" id="UP001300692">
    <property type="component" value="Unassembled WGS sequence"/>
</dbReference>
<accession>A0ABT3CSD1</accession>
<sequence>MRKSYAVPFLIMCIGAITSVLLKQKDEKRDEAIRSHPMMYAYFIDNGGVINRVLMTDDRECLEDIKAYYDLPVPSNPMPNCQYQVIELFSEVFIIEDIDSTAVEVAWYRERQGITYFYSGLVCKEHLTKDIPDRIRRKYRDKL</sequence>
<name>A0ABT3CSD1_9BACT</name>
<keyword evidence="2" id="KW-1185">Reference proteome</keyword>